<comment type="similarity">
    <text evidence="1">Belongs to the IAP family.</text>
</comment>
<dbReference type="GO" id="GO:0006915">
    <property type="term" value="P:apoptotic process"/>
    <property type="evidence" value="ECO:0007669"/>
    <property type="project" value="UniProtKB-KW"/>
</dbReference>
<evidence type="ECO:0000256" key="2">
    <source>
        <dbReference type="ARBA" id="ARBA00022703"/>
    </source>
</evidence>
<evidence type="ECO:0000256" key="5">
    <source>
        <dbReference type="ARBA" id="ARBA00022833"/>
    </source>
</evidence>
<dbReference type="GO" id="GO:0051726">
    <property type="term" value="P:regulation of cell cycle"/>
    <property type="evidence" value="ECO:0007669"/>
    <property type="project" value="TreeGrafter"/>
</dbReference>
<dbReference type="Proteomes" id="UP000494040">
    <property type="component" value="Unassembled WGS sequence"/>
</dbReference>
<organism evidence="9 10">
    <name type="scientific">Cimex lectularius</name>
    <name type="common">Bed bug</name>
    <name type="synonym">Acanthia lectularia</name>
    <dbReference type="NCBI Taxonomy" id="79782"/>
    <lineage>
        <taxon>Eukaryota</taxon>
        <taxon>Metazoa</taxon>
        <taxon>Ecdysozoa</taxon>
        <taxon>Arthropoda</taxon>
        <taxon>Hexapoda</taxon>
        <taxon>Insecta</taxon>
        <taxon>Pterygota</taxon>
        <taxon>Neoptera</taxon>
        <taxon>Paraneoptera</taxon>
        <taxon>Hemiptera</taxon>
        <taxon>Heteroptera</taxon>
        <taxon>Panheteroptera</taxon>
        <taxon>Cimicomorpha</taxon>
        <taxon>Cimicidae</taxon>
        <taxon>Cimex</taxon>
    </lineage>
</organism>
<dbReference type="GO" id="GO:0043027">
    <property type="term" value="F:cysteine-type endopeptidase inhibitor activity involved in apoptotic process"/>
    <property type="evidence" value="ECO:0007669"/>
    <property type="project" value="TreeGrafter"/>
</dbReference>
<sequence>MESGISILLKCNYENISSDRYFGFITYPQMPPTTNGTVNKPLNMAQKTTTVTDNSVRFPATVEEDGPLPSTSWSIPLSESMRHEAERLKTFEQWPVTFITPRAMTSAGFYYLKREDLVKCAFCGVEVGRWVPGDDPMADHKKWSPGCRFVKEINVGNVPISEETNMNNIETDRGYDTCGSVEIGLSQDQVTKVNILEKHAGYQKTREPAFPHYAAYSSRLMSYETWPVSLKLKPNVLSDAGFFYTGKSDQTVCYHCGGGLKDWEETDEPWVEHARWFSKCSFVLLVKGKDFVDEVSGNKASQEAKSSNSNDEVGQVSTSTDTEKTLMEEGGIVDTTCIKKTAANNESTNDGRLCKICYMDEMGVLFLPCGHIVACVKCALSLRTCAVCRKPVTATFRAFLS</sequence>
<dbReference type="EnsemblMetazoa" id="XM_024230508.1">
    <property type="protein sequence ID" value="XP_024086276.1"/>
    <property type="gene ID" value="LOC106662687"/>
</dbReference>
<dbReference type="SUPFAM" id="SSF57924">
    <property type="entry name" value="Inhibitor of apoptosis (IAP) repeat"/>
    <property type="match status" value="2"/>
</dbReference>
<dbReference type="FunFam" id="1.10.1170.10:FF:000002">
    <property type="entry name" value="Baculoviral IAP repeat containing 7"/>
    <property type="match status" value="1"/>
</dbReference>
<dbReference type="OMA" id="FICKINC"/>
<name>A0A8I6SQX5_CIMLE</name>
<dbReference type="Gene3D" id="1.10.1170.10">
    <property type="entry name" value="Inhibitor Of Apoptosis Protein (2mihbC-IAP-1), Chain A"/>
    <property type="match status" value="2"/>
</dbReference>
<dbReference type="PROSITE" id="PS50089">
    <property type="entry name" value="ZF_RING_2"/>
    <property type="match status" value="1"/>
</dbReference>
<accession>A0A8I6SQX5</accession>
<keyword evidence="3" id="KW-0479">Metal-binding</keyword>
<dbReference type="GO" id="GO:0008270">
    <property type="term" value="F:zinc ion binding"/>
    <property type="evidence" value="ECO:0007669"/>
    <property type="project" value="UniProtKB-KW"/>
</dbReference>
<dbReference type="GO" id="GO:0031398">
    <property type="term" value="P:positive regulation of protein ubiquitination"/>
    <property type="evidence" value="ECO:0007669"/>
    <property type="project" value="TreeGrafter"/>
</dbReference>
<keyword evidence="4 6" id="KW-0863">Zinc-finger</keyword>
<dbReference type="Pfam" id="PF13920">
    <property type="entry name" value="zf-C3HC4_3"/>
    <property type="match status" value="1"/>
</dbReference>
<evidence type="ECO:0000256" key="3">
    <source>
        <dbReference type="ARBA" id="ARBA00022723"/>
    </source>
</evidence>
<dbReference type="FunFam" id="1.10.1170.10:FF:000003">
    <property type="entry name" value="E3 ubiquitin-protein ligase XIAP"/>
    <property type="match status" value="1"/>
</dbReference>
<dbReference type="GeneID" id="106662687"/>
<dbReference type="GO" id="GO:0005737">
    <property type="term" value="C:cytoplasm"/>
    <property type="evidence" value="ECO:0007669"/>
    <property type="project" value="TreeGrafter"/>
</dbReference>
<dbReference type="InterPro" id="IPR001370">
    <property type="entry name" value="BIR_rpt"/>
</dbReference>
<reference evidence="9" key="1">
    <citation type="submission" date="2022-01" db="UniProtKB">
        <authorList>
            <consortium name="EnsemblMetazoa"/>
        </authorList>
    </citation>
    <scope>IDENTIFICATION</scope>
</reference>
<dbReference type="GO" id="GO:0043066">
    <property type="term" value="P:negative regulation of apoptotic process"/>
    <property type="evidence" value="ECO:0007669"/>
    <property type="project" value="TreeGrafter"/>
</dbReference>
<protein>
    <recommendedName>
        <fullName evidence="8">RING-type domain-containing protein</fullName>
    </recommendedName>
</protein>
<dbReference type="CTD" id="39753"/>
<dbReference type="AlphaFoldDB" id="A0A8I6SQX5"/>
<dbReference type="CDD" id="cd00022">
    <property type="entry name" value="BIR"/>
    <property type="match status" value="2"/>
</dbReference>
<feature type="compositionally biased region" description="Polar residues" evidence="7">
    <location>
        <begin position="300"/>
        <end position="320"/>
    </location>
</feature>
<evidence type="ECO:0000256" key="1">
    <source>
        <dbReference type="ARBA" id="ARBA00006672"/>
    </source>
</evidence>
<dbReference type="Gene3D" id="3.30.40.10">
    <property type="entry name" value="Zinc/RING finger domain, C3HC4 (zinc finger)"/>
    <property type="match status" value="1"/>
</dbReference>
<dbReference type="InterPro" id="IPR001841">
    <property type="entry name" value="Znf_RING"/>
</dbReference>
<dbReference type="OrthoDB" id="6113021at2759"/>
<keyword evidence="2" id="KW-0053">Apoptosis</keyword>
<dbReference type="PANTHER" id="PTHR10044">
    <property type="entry name" value="INHIBITOR OF APOPTOSIS"/>
    <property type="match status" value="1"/>
</dbReference>
<dbReference type="PROSITE" id="PS50143">
    <property type="entry name" value="BIR_REPEAT_2"/>
    <property type="match status" value="2"/>
</dbReference>
<dbReference type="PROSITE" id="PS01282">
    <property type="entry name" value="BIR_REPEAT_1"/>
    <property type="match status" value="2"/>
</dbReference>
<feature type="domain" description="RING-type" evidence="8">
    <location>
        <begin position="354"/>
        <end position="389"/>
    </location>
</feature>
<evidence type="ECO:0000256" key="7">
    <source>
        <dbReference type="SAM" id="MobiDB-lite"/>
    </source>
</evidence>
<dbReference type="SMART" id="SM00238">
    <property type="entry name" value="BIR"/>
    <property type="match status" value="2"/>
</dbReference>
<evidence type="ECO:0000256" key="6">
    <source>
        <dbReference type="PROSITE-ProRule" id="PRU00175"/>
    </source>
</evidence>
<dbReference type="PANTHER" id="PTHR10044:SF174">
    <property type="entry name" value="DEATH-ASSOCIATED INHIBITOR OF APOPTOSIS 1"/>
    <property type="match status" value="1"/>
</dbReference>
<dbReference type="InterPro" id="IPR050784">
    <property type="entry name" value="IAP"/>
</dbReference>
<dbReference type="InterPro" id="IPR013083">
    <property type="entry name" value="Znf_RING/FYVE/PHD"/>
</dbReference>
<dbReference type="CDD" id="cd16510">
    <property type="entry name" value="RING-HC_IAPs"/>
    <property type="match status" value="1"/>
</dbReference>
<evidence type="ECO:0000259" key="8">
    <source>
        <dbReference type="PROSITE" id="PS50089"/>
    </source>
</evidence>
<keyword evidence="5" id="KW-0862">Zinc</keyword>
<dbReference type="GO" id="GO:0005634">
    <property type="term" value="C:nucleus"/>
    <property type="evidence" value="ECO:0007669"/>
    <property type="project" value="TreeGrafter"/>
</dbReference>
<dbReference type="KEGG" id="clec:106662687"/>
<evidence type="ECO:0000313" key="9">
    <source>
        <dbReference type="EnsemblMetazoa" id="XP_024086276.1"/>
    </source>
</evidence>
<evidence type="ECO:0000313" key="10">
    <source>
        <dbReference type="Proteomes" id="UP000494040"/>
    </source>
</evidence>
<dbReference type="RefSeq" id="XP_024086276.1">
    <property type="nucleotide sequence ID" value="XM_024230508.1"/>
</dbReference>
<evidence type="ECO:0000256" key="4">
    <source>
        <dbReference type="ARBA" id="ARBA00022771"/>
    </source>
</evidence>
<keyword evidence="10" id="KW-1185">Reference proteome</keyword>
<dbReference type="Pfam" id="PF00653">
    <property type="entry name" value="BIR"/>
    <property type="match status" value="2"/>
</dbReference>
<proteinExistence type="inferred from homology"/>
<dbReference type="GO" id="GO:0061630">
    <property type="term" value="F:ubiquitin protein ligase activity"/>
    <property type="evidence" value="ECO:0007669"/>
    <property type="project" value="TreeGrafter"/>
</dbReference>
<feature type="region of interest" description="Disordered" evidence="7">
    <location>
        <begin position="300"/>
        <end position="321"/>
    </location>
</feature>